<proteinExistence type="predicted"/>
<name>A0A699WN39_TANCI</name>
<feature type="compositionally biased region" description="Polar residues" evidence="1">
    <location>
        <begin position="66"/>
        <end position="77"/>
    </location>
</feature>
<gene>
    <name evidence="2" type="ORF">Tci_918170</name>
</gene>
<comment type="caution">
    <text evidence="2">The sequence shown here is derived from an EMBL/GenBank/DDBJ whole genome shotgun (WGS) entry which is preliminary data.</text>
</comment>
<sequence>FVQLLIDHQLGDMSHQKDIYDNPSLTKKVIANMKRVGAGFSGVVTTLFDNMLVSAAEEVGLIQANVQSTTIPTEPSTSKPHKKHKSKKQQPQAP</sequence>
<accession>A0A699WN39</accession>
<feature type="non-terminal residue" evidence="2">
    <location>
        <position position="1"/>
    </location>
</feature>
<evidence type="ECO:0000313" key="2">
    <source>
        <dbReference type="EMBL" id="GFD46201.1"/>
    </source>
</evidence>
<evidence type="ECO:0000256" key="1">
    <source>
        <dbReference type="SAM" id="MobiDB-lite"/>
    </source>
</evidence>
<protein>
    <submittedName>
        <fullName evidence="2">Uncharacterized protein</fullName>
    </submittedName>
</protein>
<organism evidence="2">
    <name type="scientific">Tanacetum cinerariifolium</name>
    <name type="common">Dalmatian daisy</name>
    <name type="synonym">Chrysanthemum cinerariifolium</name>
    <dbReference type="NCBI Taxonomy" id="118510"/>
    <lineage>
        <taxon>Eukaryota</taxon>
        <taxon>Viridiplantae</taxon>
        <taxon>Streptophyta</taxon>
        <taxon>Embryophyta</taxon>
        <taxon>Tracheophyta</taxon>
        <taxon>Spermatophyta</taxon>
        <taxon>Magnoliopsida</taxon>
        <taxon>eudicotyledons</taxon>
        <taxon>Gunneridae</taxon>
        <taxon>Pentapetalae</taxon>
        <taxon>asterids</taxon>
        <taxon>campanulids</taxon>
        <taxon>Asterales</taxon>
        <taxon>Asteraceae</taxon>
        <taxon>Asteroideae</taxon>
        <taxon>Anthemideae</taxon>
        <taxon>Anthemidinae</taxon>
        <taxon>Tanacetum</taxon>
    </lineage>
</organism>
<dbReference type="EMBL" id="BKCJ011668021">
    <property type="protein sequence ID" value="GFD46201.1"/>
    <property type="molecule type" value="Genomic_DNA"/>
</dbReference>
<reference evidence="2" key="1">
    <citation type="journal article" date="2019" name="Sci. Rep.">
        <title>Draft genome of Tanacetum cinerariifolium, the natural source of mosquito coil.</title>
        <authorList>
            <person name="Yamashiro T."/>
            <person name="Shiraishi A."/>
            <person name="Satake H."/>
            <person name="Nakayama K."/>
        </authorList>
    </citation>
    <scope>NUCLEOTIDE SEQUENCE</scope>
</reference>
<feature type="region of interest" description="Disordered" evidence="1">
    <location>
        <begin position="66"/>
        <end position="94"/>
    </location>
</feature>
<dbReference type="AlphaFoldDB" id="A0A699WN39"/>
<feature type="compositionally biased region" description="Basic residues" evidence="1">
    <location>
        <begin position="79"/>
        <end position="88"/>
    </location>
</feature>